<protein>
    <recommendedName>
        <fullName evidence="1">Zinc-ribbon domain-containing protein</fullName>
    </recommendedName>
</protein>
<name>X1IZ24_9ZZZZ</name>
<dbReference type="AlphaFoldDB" id="X1IZ24"/>
<accession>X1IZ24</accession>
<feature type="domain" description="Zinc-ribbon" evidence="1">
    <location>
        <begin position="3"/>
        <end position="24"/>
    </location>
</feature>
<gene>
    <name evidence="2" type="ORF">S03H2_47391</name>
</gene>
<reference evidence="2" key="1">
    <citation type="journal article" date="2014" name="Front. Microbiol.">
        <title>High frequency of phylogenetically diverse reductive dehalogenase-homologous genes in deep subseafloor sedimentary metagenomes.</title>
        <authorList>
            <person name="Kawai M."/>
            <person name="Futagami T."/>
            <person name="Toyoda A."/>
            <person name="Takaki Y."/>
            <person name="Nishi S."/>
            <person name="Hori S."/>
            <person name="Arai W."/>
            <person name="Tsubouchi T."/>
            <person name="Morono Y."/>
            <person name="Uchiyama I."/>
            <person name="Ito T."/>
            <person name="Fujiyama A."/>
            <person name="Inagaki F."/>
            <person name="Takami H."/>
        </authorList>
    </citation>
    <scope>NUCLEOTIDE SEQUENCE</scope>
    <source>
        <strain evidence="2">Expedition CK06-06</strain>
    </source>
</reference>
<dbReference type="InterPro" id="IPR026870">
    <property type="entry name" value="Zinc_ribbon_dom"/>
</dbReference>
<dbReference type="Pfam" id="PF13240">
    <property type="entry name" value="Zn_Ribbon_1"/>
    <property type="match status" value="1"/>
</dbReference>
<sequence>MSKCPYCNKTVTDNQVLCMNCGSQIKPLKVKRKFFGGKINVILSVNRSNSFEMSVIEERVKETKRRLKTPRGNLTLDHWL</sequence>
<organism evidence="2">
    <name type="scientific">marine sediment metagenome</name>
    <dbReference type="NCBI Taxonomy" id="412755"/>
    <lineage>
        <taxon>unclassified sequences</taxon>
        <taxon>metagenomes</taxon>
        <taxon>ecological metagenomes</taxon>
    </lineage>
</organism>
<evidence type="ECO:0000259" key="1">
    <source>
        <dbReference type="Pfam" id="PF13240"/>
    </source>
</evidence>
<dbReference type="EMBL" id="BARU01029817">
    <property type="protein sequence ID" value="GAH71349.1"/>
    <property type="molecule type" value="Genomic_DNA"/>
</dbReference>
<proteinExistence type="predicted"/>
<evidence type="ECO:0000313" key="2">
    <source>
        <dbReference type="EMBL" id="GAH71349.1"/>
    </source>
</evidence>
<comment type="caution">
    <text evidence="2">The sequence shown here is derived from an EMBL/GenBank/DDBJ whole genome shotgun (WGS) entry which is preliminary data.</text>
</comment>